<dbReference type="InterPro" id="IPR009057">
    <property type="entry name" value="Homeodomain-like_sf"/>
</dbReference>
<dbReference type="PROSITE" id="PS50045">
    <property type="entry name" value="SIGMA54_INTERACT_4"/>
    <property type="match status" value="1"/>
</dbReference>
<dbReference type="PANTHER" id="PTHR32071">
    <property type="entry name" value="TRANSCRIPTIONAL REGULATORY PROTEIN"/>
    <property type="match status" value="1"/>
</dbReference>
<dbReference type="InterPro" id="IPR002078">
    <property type="entry name" value="Sigma_54_int"/>
</dbReference>
<evidence type="ECO:0000256" key="2">
    <source>
        <dbReference type="ARBA" id="ARBA00022840"/>
    </source>
</evidence>
<evidence type="ECO:0000313" key="6">
    <source>
        <dbReference type="EMBL" id="PNC56798.1"/>
    </source>
</evidence>
<proteinExistence type="predicted"/>
<sequence>MSREQSLIIVGYGYADCLLGGAIVALKEKEEGRGTELRFSSMNGLAGVLAGVLLQEKRPGVIYLVGIGLGRNSRLLAEKIESLGRSGVRVVWLSNQEMGEQEKACLSGLLEERIGDCDLYFTEMAYRLCAPWGKQEELAKYLAKAGRQEYPDYGRMLELAQTAGFVNRVMRSGDDHGRKVLALYLNDLLSRRTGGESAAMRRYMDLFRLYGHREIKGRSGAVQRLKEMIIKAAPVDDVRVMILGESGTGKESVAVHLHLNSPRWNQTFLSFNCASSNPGLLEATFLGYRKGAFTGASGDKKGVFELACGGTLFLDEIGDLPLESQGVLLRILEEKRLLPLGGTSEVEVNVRLITATNKNLWKMAKEGTFREDLLFRLQEFTVTTVPLREMMEDVAEIADALWRGRKGVPLPDGADEVLMTYSWPGNVRELSNFLKYADVMGHGNWRDVLSRYLENRGTEEKTGGEDIPGVIPVRLDEVAAWHCERVYQQCGSISRAAELLGIQRATLRRHLLKRGSKAE</sequence>
<keyword evidence="3" id="KW-0805">Transcription regulation</keyword>
<dbReference type="Pfam" id="PF00158">
    <property type="entry name" value="Sigma54_activat"/>
    <property type="match status" value="1"/>
</dbReference>
<evidence type="ECO:0000256" key="3">
    <source>
        <dbReference type="ARBA" id="ARBA00023015"/>
    </source>
</evidence>
<dbReference type="InterPro" id="IPR025944">
    <property type="entry name" value="Sigma_54_int_dom_CS"/>
</dbReference>
<dbReference type="AlphaFoldDB" id="A0AAP8NLZ5"/>
<dbReference type="RefSeq" id="WP_102735431.1">
    <property type="nucleotide sequence ID" value="NZ_CP024736.1"/>
</dbReference>
<dbReference type="Gene3D" id="1.10.8.60">
    <property type="match status" value="1"/>
</dbReference>
<keyword evidence="2" id="KW-0067">ATP-binding</keyword>
<dbReference type="InterPro" id="IPR025662">
    <property type="entry name" value="Sigma_54_int_dom_ATP-bd_1"/>
</dbReference>
<comment type="caution">
    <text evidence="6">The sequence shown here is derived from an EMBL/GenBank/DDBJ whole genome shotgun (WGS) entry which is preliminary data.</text>
</comment>
<evidence type="ECO:0000256" key="4">
    <source>
        <dbReference type="ARBA" id="ARBA00023163"/>
    </source>
</evidence>
<dbReference type="Gene3D" id="1.10.10.60">
    <property type="entry name" value="Homeodomain-like"/>
    <property type="match status" value="1"/>
</dbReference>
<dbReference type="PANTHER" id="PTHR32071:SF57">
    <property type="entry name" value="C4-DICARBOXYLATE TRANSPORT TRANSCRIPTIONAL REGULATORY PROTEIN DCTD"/>
    <property type="match status" value="1"/>
</dbReference>
<dbReference type="SMART" id="SM00382">
    <property type="entry name" value="AAA"/>
    <property type="match status" value="1"/>
</dbReference>
<gene>
    <name evidence="6" type="ORF">CXU09_04275</name>
</gene>
<keyword evidence="1" id="KW-0547">Nucleotide-binding</keyword>
<dbReference type="CDD" id="cd00009">
    <property type="entry name" value="AAA"/>
    <property type="match status" value="1"/>
</dbReference>
<organism evidence="6 7">
    <name type="scientific">Akkermansia muciniphila</name>
    <dbReference type="NCBI Taxonomy" id="239935"/>
    <lineage>
        <taxon>Bacteria</taxon>
        <taxon>Pseudomonadati</taxon>
        <taxon>Verrucomicrobiota</taxon>
        <taxon>Verrucomicrobiia</taxon>
        <taxon>Verrucomicrobiales</taxon>
        <taxon>Akkermansiaceae</taxon>
        <taxon>Akkermansia</taxon>
    </lineage>
</organism>
<reference evidence="6 7" key="1">
    <citation type="journal article" date="2017" name="BMC Genomics">
        <title>Genome sequencing of 39 Akkermansia muciniphila isolates reveals its population structure, genomic and functional diverisity, and global distribution in mammalian gut microbiotas.</title>
        <authorList>
            <person name="Guo X."/>
            <person name="Li S."/>
            <person name="Zhang J."/>
            <person name="Wu F."/>
            <person name="Li X."/>
            <person name="Wu D."/>
            <person name="Zhang M."/>
            <person name="Ou Z."/>
            <person name="Jie Z."/>
            <person name="Yan Q."/>
            <person name="Li P."/>
            <person name="Yi J."/>
            <person name="Peng Y."/>
        </authorList>
    </citation>
    <scope>NUCLEOTIDE SEQUENCE [LARGE SCALE GENOMIC DNA]</scope>
    <source>
        <strain evidence="6 7">GP43</strain>
    </source>
</reference>
<dbReference type="EMBL" id="PJKN01000002">
    <property type="protein sequence ID" value="PNC56798.1"/>
    <property type="molecule type" value="Genomic_DNA"/>
</dbReference>
<dbReference type="SUPFAM" id="SSF46689">
    <property type="entry name" value="Homeodomain-like"/>
    <property type="match status" value="1"/>
</dbReference>
<dbReference type="InterPro" id="IPR027417">
    <property type="entry name" value="P-loop_NTPase"/>
</dbReference>
<accession>A0AAP8NLZ5</accession>
<keyword evidence="4" id="KW-0804">Transcription</keyword>
<evidence type="ECO:0000259" key="5">
    <source>
        <dbReference type="PROSITE" id="PS50045"/>
    </source>
</evidence>
<feature type="domain" description="Sigma-54 factor interaction" evidence="5">
    <location>
        <begin position="215"/>
        <end position="439"/>
    </location>
</feature>
<dbReference type="GO" id="GO:0006355">
    <property type="term" value="P:regulation of DNA-templated transcription"/>
    <property type="evidence" value="ECO:0007669"/>
    <property type="project" value="InterPro"/>
</dbReference>
<dbReference type="InterPro" id="IPR058031">
    <property type="entry name" value="AAA_lid_NorR"/>
</dbReference>
<evidence type="ECO:0000256" key="1">
    <source>
        <dbReference type="ARBA" id="ARBA00022741"/>
    </source>
</evidence>
<dbReference type="FunFam" id="3.40.50.300:FF:000006">
    <property type="entry name" value="DNA-binding transcriptional regulator NtrC"/>
    <property type="match status" value="1"/>
</dbReference>
<dbReference type="GO" id="GO:0005524">
    <property type="term" value="F:ATP binding"/>
    <property type="evidence" value="ECO:0007669"/>
    <property type="project" value="UniProtKB-KW"/>
</dbReference>
<dbReference type="PROSITE" id="PS00675">
    <property type="entry name" value="SIGMA54_INTERACT_1"/>
    <property type="match status" value="1"/>
</dbReference>
<dbReference type="Pfam" id="PF25601">
    <property type="entry name" value="AAA_lid_14"/>
    <property type="match status" value="1"/>
</dbReference>
<evidence type="ECO:0000313" key="7">
    <source>
        <dbReference type="Proteomes" id="UP000235914"/>
    </source>
</evidence>
<dbReference type="Gene3D" id="3.40.50.300">
    <property type="entry name" value="P-loop containing nucleotide triphosphate hydrolases"/>
    <property type="match status" value="1"/>
</dbReference>
<dbReference type="InterPro" id="IPR003593">
    <property type="entry name" value="AAA+_ATPase"/>
</dbReference>
<dbReference type="SUPFAM" id="SSF52540">
    <property type="entry name" value="P-loop containing nucleoside triphosphate hydrolases"/>
    <property type="match status" value="1"/>
</dbReference>
<protein>
    <recommendedName>
        <fullName evidence="5">Sigma-54 factor interaction domain-containing protein</fullName>
    </recommendedName>
</protein>
<name>A0AAP8NLZ5_9BACT</name>
<dbReference type="PROSITE" id="PS00688">
    <property type="entry name" value="SIGMA54_INTERACT_3"/>
    <property type="match status" value="1"/>
</dbReference>
<dbReference type="Proteomes" id="UP000235914">
    <property type="component" value="Unassembled WGS sequence"/>
</dbReference>